<dbReference type="EMBL" id="CAEZUR010000074">
    <property type="protein sequence ID" value="CAB4612316.1"/>
    <property type="molecule type" value="Genomic_DNA"/>
</dbReference>
<dbReference type="PROSITE" id="PS00137">
    <property type="entry name" value="SUBTILASE_HIS"/>
    <property type="match status" value="1"/>
</dbReference>
<evidence type="ECO:0000256" key="3">
    <source>
        <dbReference type="ARBA" id="ARBA00022801"/>
    </source>
</evidence>
<dbReference type="AlphaFoldDB" id="A0A6J6HH71"/>
<dbReference type="PROSITE" id="PS00138">
    <property type="entry name" value="SUBTILASE_SER"/>
    <property type="match status" value="1"/>
</dbReference>
<comment type="similarity">
    <text evidence="1">Belongs to the peptidase S8 family.</text>
</comment>
<keyword evidence="4" id="KW-0720">Serine protease</keyword>
<dbReference type="Gene3D" id="3.40.50.200">
    <property type="entry name" value="Peptidase S8/S53 domain"/>
    <property type="match status" value="1"/>
</dbReference>
<dbReference type="InterPro" id="IPR000209">
    <property type="entry name" value="Peptidase_S8/S53_dom"/>
</dbReference>
<protein>
    <submittedName>
        <fullName evidence="6">Unannotated protein</fullName>
    </submittedName>
</protein>
<dbReference type="PROSITE" id="PS51892">
    <property type="entry name" value="SUBTILASE"/>
    <property type="match status" value="1"/>
</dbReference>
<accession>A0A6J6HH71</accession>
<evidence type="ECO:0000256" key="2">
    <source>
        <dbReference type="ARBA" id="ARBA00022670"/>
    </source>
</evidence>
<gene>
    <name evidence="6" type="ORF">UFOPK1843_00918</name>
</gene>
<dbReference type="GO" id="GO:0004252">
    <property type="term" value="F:serine-type endopeptidase activity"/>
    <property type="evidence" value="ECO:0007669"/>
    <property type="project" value="InterPro"/>
</dbReference>
<dbReference type="InterPro" id="IPR022398">
    <property type="entry name" value="Peptidase_S8_His-AS"/>
</dbReference>
<dbReference type="Pfam" id="PF00082">
    <property type="entry name" value="Peptidase_S8"/>
    <property type="match status" value="1"/>
</dbReference>
<dbReference type="SUPFAM" id="SSF52743">
    <property type="entry name" value="Subtilisin-like"/>
    <property type="match status" value="1"/>
</dbReference>
<dbReference type="InterPro" id="IPR015500">
    <property type="entry name" value="Peptidase_S8_subtilisin-rel"/>
</dbReference>
<dbReference type="PANTHER" id="PTHR43806">
    <property type="entry name" value="PEPTIDASE S8"/>
    <property type="match status" value="1"/>
</dbReference>
<dbReference type="InterPro" id="IPR036852">
    <property type="entry name" value="Peptidase_S8/S53_dom_sf"/>
</dbReference>
<keyword evidence="3" id="KW-0378">Hydrolase</keyword>
<dbReference type="InterPro" id="IPR023828">
    <property type="entry name" value="Peptidase_S8_Ser-AS"/>
</dbReference>
<evidence type="ECO:0000256" key="4">
    <source>
        <dbReference type="ARBA" id="ARBA00022825"/>
    </source>
</evidence>
<dbReference type="InterPro" id="IPR050131">
    <property type="entry name" value="Peptidase_S8_subtilisin-like"/>
</dbReference>
<name>A0A6J6HH71_9ZZZZ</name>
<dbReference type="GO" id="GO:0006508">
    <property type="term" value="P:proteolysis"/>
    <property type="evidence" value="ECO:0007669"/>
    <property type="project" value="UniProtKB-KW"/>
</dbReference>
<feature type="domain" description="Peptidase S8/S53" evidence="5">
    <location>
        <begin position="27"/>
        <end position="308"/>
    </location>
</feature>
<dbReference type="PRINTS" id="PR00723">
    <property type="entry name" value="SUBTILISIN"/>
</dbReference>
<sequence>MQWYLKSSETYSAKVSSAWSTESGSEDLVVAVLDTGYTDHPDLPLAKILPGYDMISSLDSSNDGSGRDSDPHDPGDFALNPDQSIKETSSWHGTHVAGIIAASDNDQGVLGIAPNVKILPVRVLGVEGGTTADIISGIYWAAGIHRAGLPDNPNKANVINLSIGGYSNGCDSGTEAALAAAKAAGVTVVTAAGNDNPSADHLAYASLSYPGNCYPTINVGSSGKSGKPAFYSNFSNAGNQANPDAYGVDISAPGGDYCQGGSTAQIFSTLNTGSTTPVSATYEYAIGTSMAAPMVSGTVALMYSAKLRQNPNLTLNGAFVDSVWTALSTTATPFASNSPVNCASTGKSSIQDGGAYGGYGVGIVNAKAALDAIIG</sequence>
<evidence type="ECO:0000313" key="6">
    <source>
        <dbReference type="EMBL" id="CAB4612316.1"/>
    </source>
</evidence>
<reference evidence="6" key="1">
    <citation type="submission" date="2020-05" db="EMBL/GenBank/DDBJ databases">
        <authorList>
            <person name="Chiriac C."/>
            <person name="Salcher M."/>
            <person name="Ghai R."/>
            <person name="Kavagutti S V."/>
        </authorList>
    </citation>
    <scope>NUCLEOTIDE SEQUENCE</scope>
</reference>
<evidence type="ECO:0000256" key="1">
    <source>
        <dbReference type="ARBA" id="ARBA00011073"/>
    </source>
</evidence>
<keyword evidence="2" id="KW-0645">Protease</keyword>
<dbReference type="PANTHER" id="PTHR43806:SF11">
    <property type="entry name" value="CEREVISIN-RELATED"/>
    <property type="match status" value="1"/>
</dbReference>
<proteinExistence type="inferred from homology"/>
<organism evidence="6">
    <name type="scientific">freshwater metagenome</name>
    <dbReference type="NCBI Taxonomy" id="449393"/>
    <lineage>
        <taxon>unclassified sequences</taxon>
        <taxon>metagenomes</taxon>
        <taxon>ecological metagenomes</taxon>
    </lineage>
</organism>
<evidence type="ECO:0000259" key="5">
    <source>
        <dbReference type="Pfam" id="PF00082"/>
    </source>
</evidence>